<organism evidence="1 2">
    <name type="scientific">Sparassis crispa</name>
    <dbReference type="NCBI Taxonomy" id="139825"/>
    <lineage>
        <taxon>Eukaryota</taxon>
        <taxon>Fungi</taxon>
        <taxon>Dikarya</taxon>
        <taxon>Basidiomycota</taxon>
        <taxon>Agaricomycotina</taxon>
        <taxon>Agaricomycetes</taxon>
        <taxon>Polyporales</taxon>
        <taxon>Sparassidaceae</taxon>
        <taxon>Sparassis</taxon>
    </lineage>
</organism>
<reference evidence="1 2" key="1">
    <citation type="journal article" date="2018" name="Sci. Rep.">
        <title>Genome sequence of the cauliflower mushroom Sparassis crispa (Hanabiratake) and its association with beneficial usage.</title>
        <authorList>
            <person name="Kiyama R."/>
            <person name="Furutani Y."/>
            <person name="Kawaguchi K."/>
            <person name="Nakanishi T."/>
        </authorList>
    </citation>
    <scope>NUCLEOTIDE SEQUENCE [LARGE SCALE GENOMIC DNA]</scope>
</reference>
<dbReference type="InParanoid" id="A0A401GQ79"/>
<evidence type="ECO:0000313" key="1">
    <source>
        <dbReference type="EMBL" id="GBE84376.1"/>
    </source>
</evidence>
<comment type="caution">
    <text evidence="1">The sequence shown here is derived from an EMBL/GenBank/DDBJ whole genome shotgun (WGS) entry which is preliminary data.</text>
</comment>
<keyword evidence="2" id="KW-1185">Reference proteome</keyword>
<name>A0A401GQ79_9APHY</name>
<accession>A0A401GQ79</accession>
<protein>
    <submittedName>
        <fullName evidence="1">Uncharacterized protein</fullName>
    </submittedName>
</protein>
<dbReference type="OrthoDB" id="2811442at2759"/>
<sequence>MAPIFTDPHVKTIIDSFLPRRDVLVSSLITCAIQPDERHAVMVSYGVNNVDNLGMLFETCRVTPKCARHLKRLRAQMTTANMVQCHEDVAALRPRPILGGAAYLHSDSPKSEATMLLTSPMVDTSLPPSSPIMSPALHHRGHPPLDSGNVSVLVVCKRSDIPLIIPARGILCHDYLEFTFKQSFIETMLVDDA</sequence>
<gene>
    <name evidence="1" type="ORF">SCP_0603550</name>
</gene>
<dbReference type="Proteomes" id="UP000287166">
    <property type="component" value="Unassembled WGS sequence"/>
</dbReference>
<proteinExistence type="predicted"/>
<dbReference type="AlphaFoldDB" id="A0A401GQ79"/>
<dbReference type="RefSeq" id="XP_027615289.1">
    <property type="nucleotide sequence ID" value="XM_027759488.1"/>
</dbReference>
<dbReference type="EMBL" id="BFAD01000006">
    <property type="protein sequence ID" value="GBE84376.1"/>
    <property type="molecule type" value="Genomic_DNA"/>
</dbReference>
<dbReference type="GeneID" id="38781293"/>
<evidence type="ECO:0000313" key="2">
    <source>
        <dbReference type="Proteomes" id="UP000287166"/>
    </source>
</evidence>